<name>A0AAV2RJU0_MEGNR</name>
<evidence type="ECO:0000256" key="1">
    <source>
        <dbReference type="SAM" id="MobiDB-lite"/>
    </source>
</evidence>
<evidence type="ECO:0000313" key="2">
    <source>
        <dbReference type="EMBL" id="CAL4124521.1"/>
    </source>
</evidence>
<dbReference type="AlphaFoldDB" id="A0AAV2RJU0"/>
<keyword evidence="3" id="KW-1185">Reference proteome</keyword>
<dbReference type="EMBL" id="CAXKWB010022685">
    <property type="protein sequence ID" value="CAL4124521.1"/>
    <property type="molecule type" value="Genomic_DNA"/>
</dbReference>
<protein>
    <submittedName>
        <fullName evidence="2">Uncharacterized protein</fullName>
    </submittedName>
</protein>
<feature type="non-terminal residue" evidence="2">
    <location>
        <position position="346"/>
    </location>
</feature>
<comment type="caution">
    <text evidence="2">The sequence shown here is derived from an EMBL/GenBank/DDBJ whole genome shotgun (WGS) entry which is preliminary data.</text>
</comment>
<dbReference type="Proteomes" id="UP001497623">
    <property type="component" value="Unassembled WGS sequence"/>
</dbReference>
<proteinExistence type="predicted"/>
<gene>
    <name evidence="2" type="ORF">MNOR_LOCUS24583</name>
</gene>
<reference evidence="2 3" key="1">
    <citation type="submission" date="2024-05" db="EMBL/GenBank/DDBJ databases">
        <authorList>
            <person name="Wallberg A."/>
        </authorList>
    </citation>
    <scope>NUCLEOTIDE SEQUENCE [LARGE SCALE GENOMIC DNA]</scope>
</reference>
<evidence type="ECO:0000313" key="3">
    <source>
        <dbReference type="Proteomes" id="UP001497623"/>
    </source>
</evidence>
<organism evidence="2 3">
    <name type="scientific">Meganyctiphanes norvegica</name>
    <name type="common">Northern krill</name>
    <name type="synonym">Thysanopoda norvegica</name>
    <dbReference type="NCBI Taxonomy" id="48144"/>
    <lineage>
        <taxon>Eukaryota</taxon>
        <taxon>Metazoa</taxon>
        <taxon>Ecdysozoa</taxon>
        <taxon>Arthropoda</taxon>
        <taxon>Crustacea</taxon>
        <taxon>Multicrustacea</taxon>
        <taxon>Malacostraca</taxon>
        <taxon>Eumalacostraca</taxon>
        <taxon>Eucarida</taxon>
        <taxon>Euphausiacea</taxon>
        <taxon>Euphausiidae</taxon>
        <taxon>Meganyctiphanes</taxon>
    </lineage>
</organism>
<accession>A0AAV2RJU0</accession>
<feature type="region of interest" description="Disordered" evidence="1">
    <location>
        <begin position="59"/>
        <end position="79"/>
    </location>
</feature>
<sequence length="346" mass="38197">MPTVSSTHHDNGSSCHCVCHHDDNGSRSSPPPCYNCTMIQCTMVKALGKKRQKYILSKIKDRPTEPSAPPEEGLPSAPEALDDVFDDGLLLQVPPQARSPSADSNYGWRNSLYRIPSNNSSRTLTNIPFTSNGAQPTMYQEAGTTTIQVGGPLVSSTTPSNHSFKEIFVRLPSETAVAHSYPALSTIAASNEPTLLFATDEETTQHTIRKTQEVEDFPDDISIDYSMSEESDAEEDLLNIDSNRINQFPLPRISVPKISQKQEPTNTSTFVESNDMEDHVPAKKGLLKTIIRNNSAWGSSEDSSLTSKYKVKGKMGKQNHSNYSFMNIQGIVHQHYATHKENRSPA</sequence>